<dbReference type="VEuPathDB" id="FungiDB:VP01_147g4"/>
<gene>
    <name evidence="1" type="ORF">VP01_147g4</name>
</gene>
<sequence>MEEEEVGIQSQSTIDHNYYLINTQTHTHKGSGRSESIREVVFYNNEQLVLRPDDVCERTERGEEGKASRIMGEEWNGRQGRKEGGARETAELNLNLNNRSTTFITRNPSCLSLGPLFRAEKCLGVFSPRVFLETRSIISVFFWYKKISWEKKKKRDSGSYVTYAHISWLFLSFHHTSANALCCIAVLMQDIPPCKRIFLICKRPSNRRSFILGVTQLRSSLHSLTKDIFCIRTHTPPQLLSLTDLSAVIRKTHPWCRELLLSKGSVIQDICPFFLLRCGMPLLHFGLENFFTITRVFSQLGNGMRRIIRTVPGPRPHPRSKINVLAVWDHTRHLSRTHVKARPTPDFRVRFLLKYPTYTTVRASRLHRLMCFAYKMISYLHNNSLLPGRGPSCDLQLCRPVAGDYIMDLIKSHHLLNVLMSADDAGTQAVLHTNPTKPAMVRKQAAEPCNQADVYSPVMILNIRRASKGVTGAYECEDLQAIFEWLQRPQNASFIIFYNREKVSKDDKNRKTQRGLQAGVLKVPSGAKAWVTGVLPRGDLKDKRGTGIMICYNSCKIYPCTKGPDGWNGYGKLKAGMSWGKLQEGERSSLLRLFRGLWDILMELVVNSGFVAPCGLLHAVLSHAVACHTMCLVTYSGFVLFLLRLIEQFGRFQGSLVLFELKHVELLWNYKSLGLEEMFIPSYPLNPNGFHTSVLCCDIYMSIFSFVKVVITCYDGSY</sequence>
<proteinExistence type="predicted"/>
<reference evidence="1 2" key="1">
    <citation type="submission" date="2015-08" db="EMBL/GenBank/DDBJ databases">
        <title>Next Generation Sequencing and Analysis of the Genome of Puccinia sorghi L Schw, the Causal Agent of Maize Common Rust.</title>
        <authorList>
            <person name="Rochi L."/>
            <person name="Burguener G."/>
            <person name="Darino M."/>
            <person name="Turjanski A."/>
            <person name="Kreff E."/>
            <person name="Dieguez M.J."/>
            <person name="Sacco F."/>
        </authorList>
    </citation>
    <scope>NUCLEOTIDE SEQUENCE [LARGE SCALE GENOMIC DNA]</scope>
    <source>
        <strain evidence="1 2">RO10H11247</strain>
    </source>
</reference>
<dbReference type="AlphaFoldDB" id="A0A0L6VK58"/>
<accession>A0A0L6VK58</accession>
<evidence type="ECO:0000313" key="1">
    <source>
        <dbReference type="EMBL" id="KNZ60932.1"/>
    </source>
</evidence>
<organism evidence="1 2">
    <name type="scientific">Puccinia sorghi</name>
    <dbReference type="NCBI Taxonomy" id="27349"/>
    <lineage>
        <taxon>Eukaryota</taxon>
        <taxon>Fungi</taxon>
        <taxon>Dikarya</taxon>
        <taxon>Basidiomycota</taxon>
        <taxon>Pucciniomycotina</taxon>
        <taxon>Pucciniomycetes</taxon>
        <taxon>Pucciniales</taxon>
        <taxon>Pucciniaceae</taxon>
        <taxon>Puccinia</taxon>
    </lineage>
</organism>
<name>A0A0L6VK58_9BASI</name>
<dbReference type="Proteomes" id="UP000037035">
    <property type="component" value="Unassembled WGS sequence"/>
</dbReference>
<comment type="caution">
    <text evidence="1">The sequence shown here is derived from an EMBL/GenBank/DDBJ whole genome shotgun (WGS) entry which is preliminary data.</text>
</comment>
<dbReference type="EMBL" id="LAVV01005331">
    <property type="protein sequence ID" value="KNZ60932.1"/>
    <property type="molecule type" value="Genomic_DNA"/>
</dbReference>
<protein>
    <submittedName>
        <fullName evidence="1">Uncharacterized protein</fullName>
    </submittedName>
</protein>
<keyword evidence="2" id="KW-1185">Reference proteome</keyword>
<evidence type="ECO:0000313" key="2">
    <source>
        <dbReference type="Proteomes" id="UP000037035"/>
    </source>
</evidence>